<evidence type="ECO:0000313" key="2">
    <source>
        <dbReference type="Proteomes" id="UP000198394"/>
    </source>
</evidence>
<gene>
    <name evidence="1" type="ORF">B9L23_18020</name>
</gene>
<organism evidence="1 2">
    <name type="scientific">Parageobacillus galactosidasius</name>
    <dbReference type="NCBI Taxonomy" id="883812"/>
    <lineage>
        <taxon>Bacteria</taxon>
        <taxon>Bacillati</taxon>
        <taxon>Bacillota</taxon>
        <taxon>Bacilli</taxon>
        <taxon>Bacillales</taxon>
        <taxon>Anoxybacillaceae</taxon>
        <taxon>Parageobacillus</taxon>
    </lineage>
</organism>
<dbReference type="RefSeq" id="WP_015865136.1">
    <property type="nucleotide sequence ID" value="NZ_NDYL01000002.1"/>
</dbReference>
<accession>A0A226QNR0</accession>
<dbReference type="EMBL" id="NDYL01000002">
    <property type="protein sequence ID" value="OXB93019.1"/>
    <property type="molecule type" value="Genomic_DNA"/>
</dbReference>
<protein>
    <submittedName>
        <fullName evidence="1">Uncharacterized protein</fullName>
    </submittedName>
</protein>
<keyword evidence="2" id="KW-1185">Reference proteome</keyword>
<name>A0A226QNR0_9BACL</name>
<dbReference type="AlphaFoldDB" id="A0A226QNR0"/>
<comment type="caution">
    <text evidence="1">The sequence shown here is derived from an EMBL/GenBank/DDBJ whole genome shotgun (WGS) entry which is preliminary data.</text>
</comment>
<evidence type="ECO:0000313" key="1">
    <source>
        <dbReference type="EMBL" id="OXB93019.1"/>
    </source>
</evidence>
<dbReference type="Proteomes" id="UP000198394">
    <property type="component" value="Unassembled WGS sequence"/>
</dbReference>
<proteinExistence type="predicted"/>
<reference evidence="1 2" key="1">
    <citation type="submission" date="2017-04" db="EMBL/GenBank/DDBJ databases">
        <title>The genome sequence of Parageobacillus galactosidasius DSM 18751.</title>
        <authorList>
            <person name="Ramaloko W.T."/>
            <person name="Koen N."/>
            <person name="Polliack S."/>
            <person name="Aliyu H."/>
            <person name="Lebre P."/>
            <person name="Mohr T."/>
            <person name="Oswald F."/>
            <person name="Zwick M."/>
            <person name="Neumann A."/>
            <person name="Syldatk C."/>
            <person name="Cowan D."/>
            <person name="De Maayer P."/>
        </authorList>
    </citation>
    <scope>NUCLEOTIDE SEQUENCE [LARGE SCALE GENOMIC DNA]</scope>
    <source>
        <strain evidence="1 2">DSM 18751</strain>
    </source>
</reference>
<sequence>MKIDLGYIGAIAARNSAKMPSIHEIKNPLAGKQVEVIRNGQAYKLTISDEIKQVQDMMAMTVEEFFQKDINVQNADPSDIFSYRPQDQWLVFSQYLHESKYFDSLNDEELKKIESILQHITDGMDSLAKYTGINLFGIKKQQPNSYEAHLELASSTAALQHFSDTFLSGDVKTGFDQLIQDYVRHNTKKAMNYKSVEEIFIAARAKIRPLNAPLTYQQSRELSMTNKLGKTVYTDEEIESIIQNYQEMFKSIQNEEDLSAVLVKAKEQLLSFVTKGISPKDIDYQLARDFVAERADDTIKRIENYWKMIWQGKQLLNNDVQR</sequence>